<comment type="caution">
    <text evidence="2">The sequence shown here is derived from an EMBL/GenBank/DDBJ whole genome shotgun (WGS) entry which is preliminary data.</text>
</comment>
<evidence type="ECO:0000256" key="1">
    <source>
        <dbReference type="SAM" id="SignalP"/>
    </source>
</evidence>
<accession>A0A2S3ULI2</accession>
<sequence>MKRFSKLALALTGATLLATPVVAADSSAGVKIGMLTCAVEGETNFIVGSNATLSCTFEPANGGQAAYYTGTVREFGLDIGTTTNATLVWGVLAPSADMEIGALEGEYGGVTAGASLGAGVKANALIGGFDKSIALNPISVESQTGTNLTLGVSYLSLKSAG</sequence>
<dbReference type="OrthoDB" id="7362478at2"/>
<dbReference type="InterPro" id="IPR009333">
    <property type="entry name" value="DUF992"/>
</dbReference>
<evidence type="ECO:0000313" key="3">
    <source>
        <dbReference type="Proteomes" id="UP000236959"/>
    </source>
</evidence>
<gene>
    <name evidence="2" type="ORF">CLV41_11484</name>
</gene>
<evidence type="ECO:0000313" key="2">
    <source>
        <dbReference type="EMBL" id="POF28413.1"/>
    </source>
</evidence>
<keyword evidence="1" id="KW-0732">Signal</keyword>
<dbReference type="EMBL" id="PPCN01000014">
    <property type="protein sequence ID" value="POF28413.1"/>
    <property type="molecule type" value="Genomic_DNA"/>
</dbReference>
<organism evidence="2 3">
    <name type="scientific">Roseibium marinum</name>
    <dbReference type="NCBI Taxonomy" id="281252"/>
    <lineage>
        <taxon>Bacteria</taxon>
        <taxon>Pseudomonadati</taxon>
        <taxon>Pseudomonadota</taxon>
        <taxon>Alphaproteobacteria</taxon>
        <taxon>Hyphomicrobiales</taxon>
        <taxon>Stappiaceae</taxon>
        <taxon>Roseibium</taxon>
    </lineage>
</organism>
<dbReference type="AlphaFoldDB" id="A0A2S3ULI2"/>
<proteinExistence type="predicted"/>
<reference evidence="2 3" key="1">
    <citation type="submission" date="2018-01" db="EMBL/GenBank/DDBJ databases">
        <title>Genomic Encyclopedia of Archaeal and Bacterial Type Strains, Phase II (KMG-II): from individual species to whole genera.</title>
        <authorList>
            <person name="Goeker M."/>
        </authorList>
    </citation>
    <scope>NUCLEOTIDE SEQUENCE [LARGE SCALE GENOMIC DNA]</scope>
    <source>
        <strain evidence="2 3">DSM 17023</strain>
    </source>
</reference>
<dbReference type="RefSeq" id="WP_103225022.1">
    <property type="nucleotide sequence ID" value="NZ_PPCN01000014.1"/>
</dbReference>
<name>A0A2S3ULI2_9HYPH</name>
<dbReference type="Proteomes" id="UP000236959">
    <property type="component" value="Unassembled WGS sequence"/>
</dbReference>
<feature type="signal peptide" evidence="1">
    <location>
        <begin position="1"/>
        <end position="23"/>
    </location>
</feature>
<dbReference type="Pfam" id="PF06186">
    <property type="entry name" value="DUF992"/>
    <property type="match status" value="1"/>
</dbReference>
<feature type="chain" id="PRO_5015428909" evidence="1">
    <location>
        <begin position="24"/>
        <end position="161"/>
    </location>
</feature>
<keyword evidence="3" id="KW-1185">Reference proteome</keyword>
<protein>
    <submittedName>
        <fullName evidence="2">Uncharacterized protein DUF992</fullName>
    </submittedName>
</protein>